<keyword evidence="1" id="KW-0472">Membrane</keyword>
<proteinExistence type="predicted"/>
<protein>
    <submittedName>
        <fullName evidence="2">Variant erythrocyte surface antigen-1 family protein</fullName>
    </submittedName>
</protein>
<comment type="caution">
    <text evidence="2">The sequence shown here is derived from an EMBL/GenBank/DDBJ whole genome shotgun (WGS) entry which is preliminary data.</text>
</comment>
<keyword evidence="3" id="KW-1185">Reference proteome</keyword>
<evidence type="ECO:0000313" key="3">
    <source>
        <dbReference type="Proteomes" id="UP001195914"/>
    </source>
</evidence>
<keyword evidence="1" id="KW-0812">Transmembrane</keyword>
<gene>
    <name evidence="2" type="ORF">X943_002480</name>
</gene>
<reference evidence="2" key="1">
    <citation type="journal article" date="2014" name="Nucleic Acids Res.">
        <title>The evolutionary dynamics of variant antigen genes in Babesia reveal a history of genomic innovation underlying host-parasite interaction.</title>
        <authorList>
            <person name="Jackson A.P."/>
            <person name="Otto T.D."/>
            <person name="Darby A."/>
            <person name="Ramaprasad A."/>
            <person name="Xia D."/>
            <person name="Echaide I.E."/>
            <person name="Farber M."/>
            <person name="Gahlot S."/>
            <person name="Gamble J."/>
            <person name="Gupta D."/>
            <person name="Gupta Y."/>
            <person name="Jackson L."/>
            <person name="Malandrin L."/>
            <person name="Malas T.B."/>
            <person name="Moussa E."/>
            <person name="Nair M."/>
            <person name="Reid A.J."/>
            <person name="Sanders M."/>
            <person name="Sharma J."/>
            <person name="Tracey A."/>
            <person name="Quail M.A."/>
            <person name="Weir W."/>
            <person name="Wastling J.M."/>
            <person name="Hall N."/>
            <person name="Willadsen P."/>
            <person name="Lingelbach K."/>
            <person name="Shiels B."/>
            <person name="Tait A."/>
            <person name="Berriman M."/>
            <person name="Allred D.R."/>
            <person name="Pain A."/>
        </authorList>
    </citation>
    <scope>NUCLEOTIDE SEQUENCE</scope>
    <source>
        <strain evidence="2">1802A</strain>
    </source>
</reference>
<sequence length="1249" mass="136005">MARLVCYMYYTDVFVGHNNINNLKKALNVELKDSVNSIDLTQLVHGLCLFMGYPSCLCKPKKSVEESLKKISEELKEELENYECSFISISNSDLNCNSSCKSTSDVVCKCCVLDCISKVQSSCGCVTTNKDPCTCSKDDPKRCCKDLLEKLKASLSLLNLKADMEKLCSCTDDCCKNGECTQGDSSGCSVCNSLQTPNDYTVTGLGLLRPSPIRLAERLNEFFGTGSTGQKPGCACTCGSGPGQSCCCLACDTGKCSASCNSECLKGSPGQCGHTPKSPSDCPRQKFCIAINGIKIAAQARDRTCCESGQKCHCGLGSGSNCNSGNCCIEKVGNSTYKHSLKCLLRRVVKFFKDLSLDPSSSLSGRSRICCELVCVVKTCYFIKDFYNKNGQTFKKALQTLQYSGPCGHELYRLIDGFLQGCVFPVAGLDRNDIIEKIKAAQNSCSQCSSASSKQSSPCDCCSKSGTPCLACTSLLEDPSLKTLFLHGYVSSYDSSKASWPSLPSSTSGSKCCGSSGSSSPPCSQCQDCSSSSSCPSKCCPDCPQKKAAKIFLGMLPCLYYGLKIVFDRCDPANSELWPGWQTKITEGSIVNFLFAWGIHSYLSHSTHAVVLPVFLGNLFTPDSTGSFDTLYNFVSQKYFSKTLPSSPCSSSCPSPSGSSSHVYPSTVRQILLWLSGLPFSKGFSALLSHSKGLCPPSEKSLNSDEFLYCIHATCFFLPVSVISAIQRPEKDKSFLPSTSDWTSFCYPSDSSALADMFFDYIRKVYIALDFLKFQCGKDKDKAGWRDCAFGQSCVTALQSSLKSPPAPAPSPSECCPSSLPKGILCTSVPGHYNVHEHCINGKTCIGLKPCTDTTKDANSKKPTDAHTSGKCDTAGPCPHPLLMFLIDGSDSQSKPQASSYSLFKLPKDSSVPPMGFSPDKLPTPGRHGRELHDVLQPFCTNGFYPLTRLLKFLTRISFHPPETLGEFFLFFKKLAEALDSGPLKDSFPQYVDGEPGFYSGGDLKKALEDLYGSSHSSGDHSVASLFSLSSCHANKGSNATCGPYLYPLAQDASDNLAEDLVDSYLSWICHLTPKFKSLLEEFRGKFSSCCSSCQNIVKCPCALATLYSQGFVYYSPSGLGCWNSWGEEHGQRGGGVQKHNDETNADCTRKTCKNFIDQLGKVVDSDSPLSKLLSEIEKFLWSIRKPFFLFILAFWAFVSSYFLYVQLYKLDLLHLKSHAHFSRSFKILPSTLFSDASSKLKDLSYFTL</sequence>
<dbReference type="Proteomes" id="UP001195914">
    <property type="component" value="Unassembled WGS sequence"/>
</dbReference>
<organism evidence="2 3">
    <name type="scientific">Babesia divergens</name>
    <dbReference type="NCBI Taxonomy" id="32595"/>
    <lineage>
        <taxon>Eukaryota</taxon>
        <taxon>Sar</taxon>
        <taxon>Alveolata</taxon>
        <taxon>Apicomplexa</taxon>
        <taxon>Aconoidasida</taxon>
        <taxon>Piroplasmida</taxon>
        <taxon>Babesiidae</taxon>
        <taxon>Babesia</taxon>
    </lineage>
</organism>
<evidence type="ECO:0000256" key="1">
    <source>
        <dbReference type="SAM" id="Phobius"/>
    </source>
</evidence>
<dbReference type="EMBL" id="JAHBMH010000078">
    <property type="protein sequence ID" value="KAK1932150.1"/>
    <property type="molecule type" value="Genomic_DNA"/>
</dbReference>
<accession>A0AAD9LD86</accession>
<keyword evidence="1" id="KW-1133">Transmembrane helix</keyword>
<dbReference type="AlphaFoldDB" id="A0AAD9LD86"/>
<evidence type="ECO:0000313" key="2">
    <source>
        <dbReference type="EMBL" id="KAK1932150.1"/>
    </source>
</evidence>
<reference evidence="2" key="2">
    <citation type="submission" date="2021-05" db="EMBL/GenBank/DDBJ databases">
        <authorList>
            <person name="Pain A."/>
        </authorList>
    </citation>
    <scope>NUCLEOTIDE SEQUENCE</scope>
    <source>
        <strain evidence="2">1802A</strain>
    </source>
</reference>
<feature type="transmembrane region" description="Helical" evidence="1">
    <location>
        <begin position="1188"/>
        <end position="1208"/>
    </location>
</feature>
<name>A0AAD9LD86_BABDI</name>